<reference evidence="1 2" key="1">
    <citation type="submission" date="2018-01" db="EMBL/GenBank/DDBJ databases">
        <title>Whole genome sequencing of Histamine producing bacteria.</title>
        <authorList>
            <person name="Butler K."/>
        </authorList>
    </citation>
    <scope>NUCLEOTIDE SEQUENCE [LARGE SCALE GENOMIC DNA]</scope>
    <source>
        <strain evidence="1 2">FS-7.2</strain>
    </source>
</reference>
<evidence type="ECO:0000313" key="1">
    <source>
        <dbReference type="EMBL" id="PSU92061.1"/>
    </source>
</evidence>
<accession>A0A2T3KBT1</accession>
<protein>
    <recommendedName>
        <fullName evidence="3">PAS domain-containing protein</fullName>
    </recommendedName>
</protein>
<gene>
    <name evidence="1" type="ORF">C9J27_22635</name>
</gene>
<dbReference type="RefSeq" id="WP_107290081.1">
    <property type="nucleotide sequence ID" value="NZ_PYNF01000035.1"/>
</dbReference>
<sequence>MKKNEVYNFIDNYSEVAILMDDDGIVIHHNNNVFDYQFFEKPILGKNISKIFLEKSKLLGPLTYAQALNCQEKDRLCWLQQDTILNTEYYEDILYTTIRIIVALDREYLILLINKAQSFK</sequence>
<evidence type="ECO:0000313" key="2">
    <source>
        <dbReference type="Proteomes" id="UP000241426"/>
    </source>
</evidence>
<name>A0A2T3KBT1_9GAMM</name>
<dbReference type="EMBL" id="PYNF01000035">
    <property type="protein sequence ID" value="PSU92061.1"/>
    <property type="molecule type" value="Genomic_DNA"/>
</dbReference>
<proteinExistence type="predicted"/>
<organism evidence="1 2">
    <name type="scientific">Photobacterium kishitanii</name>
    <dbReference type="NCBI Taxonomy" id="318456"/>
    <lineage>
        <taxon>Bacteria</taxon>
        <taxon>Pseudomonadati</taxon>
        <taxon>Pseudomonadota</taxon>
        <taxon>Gammaproteobacteria</taxon>
        <taxon>Vibrionales</taxon>
        <taxon>Vibrionaceae</taxon>
        <taxon>Photobacterium</taxon>
    </lineage>
</organism>
<comment type="caution">
    <text evidence="1">The sequence shown here is derived from an EMBL/GenBank/DDBJ whole genome shotgun (WGS) entry which is preliminary data.</text>
</comment>
<evidence type="ECO:0008006" key="3">
    <source>
        <dbReference type="Google" id="ProtNLM"/>
    </source>
</evidence>
<dbReference type="Proteomes" id="UP000241426">
    <property type="component" value="Unassembled WGS sequence"/>
</dbReference>
<dbReference type="AlphaFoldDB" id="A0A2T3KBT1"/>